<dbReference type="GO" id="GO:0005524">
    <property type="term" value="F:ATP binding"/>
    <property type="evidence" value="ECO:0007669"/>
    <property type="project" value="UniProtKB-KW"/>
</dbReference>
<dbReference type="InterPro" id="IPR027417">
    <property type="entry name" value="P-loop_NTPase"/>
</dbReference>
<keyword evidence="5 7" id="KW-1133">Transmembrane helix</keyword>
<dbReference type="PANTHER" id="PTHR43394:SF1">
    <property type="entry name" value="ATP-BINDING CASSETTE SUB-FAMILY B MEMBER 10, MITOCHONDRIAL"/>
    <property type="match status" value="1"/>
</dbReference>
<dbReference type="RefSeq" id="WP_234269211.1">
    <property type="nucleotide sequence ID" value="NZ_JABFTX010000001.1"/>
</dbReference>
<evidence type="ECO:0000256" key="7">
    <source>
        <dbReference type="SAM" id="Phobius"/>
    </source>
</evidence>
<dbReference type="PROSITE" id="PS50929">
    <property type="entry name" value="ABC_TM1F"/>
    <property type="match status" value="1"/>
</dbReference>
<feature type="domain" description="ABC transporter" evidence="8">
    <location>
        <begin position="346"/>
        <end position="586"/>
    </location>
</feature>
<keyword evidence="2 7" id="KW-0812">Transmembrane</keyword>
<feature type="transmembrane region" description="Helical" evidence="7">
    <location>
        <begin position="63"/>
        <end position="83"/>
    </location>
</feature>
<dbReference type="InterPro" id="IPR003593">
    <property type="entry name" value="AAA+_ATPase"/>
</dbReference>
<comment type="subcellular location">
    <subcellularLocation>
        <location evidence="1">Cell membrane</location>
        <topology evidence="1">Multi-pass membrane protein</topology>
    </subcellularLocation>
</comment>
<dbReference type="InterPro" id="IPR011527">
    <property type="entry name" value="ABC1_TM_dom"/>
</dbReference>
<dbReference type="InterPro" id="IPR003439">
    <property type="entry name" value="ABC_transporter-like_ATP-bd"/>
</dbReference>
<feature type="transmembrane region" description="Helical" evidence="7">
    <location>
        <begin position="138"/>
        <end position="159"/>
    </location>
</feature>
<evidence type="ECO:0000256" key="1">
    <source>
        <dbReference type="ARBA" id="ARBA00004651"/>
    </source>
</evidence>
<dbReference type="Gene3D" id="3.40.50.300">
    <property type="entry name" value="P-loop containing nucleotide triphosphate hydrolases"/>
    <property type="match status" value="1"/>
</dbReference>
<evidence type="ECO:0000259" key="9">
    <source>
        <dbReference type="PROSITE" id="PS50929"/>
    </source>
</evidence>
<feature type="transmembrane region" description="Helical" evidence="7">
    <location>
        <begin position="20"/>
        <end position="40"/>
    </location>
</feature>
<dbReference type="InterPro" id="IPR036640">
    <property type="entry name" value="ABC1_TM_sf"/>
</dbReference>
<proteinExistence type="predicted"/>
<sequence>MDTLRAILPLLWVSSRKWTLLATLFMVMEACLGLAVLYLLKQLVDVVTQLLGDATSPDSFTPVLWYVALTGVTTLAFIVIRALSNLAKEIQSLLVADHIDQEIHARAVVADLAFYESPRYFDTLERAREAGNHRPVQVVSNLMMLARNGIMLTAIAALILSLNWLLVPVLAIAIVPALLVRLHFTRHLYDWQHRRTQMERRAGYLDWLMTSNYHAKELRLYQLGEHLRGCYGRLRSQIRHERLQITQRRTRIEVIVGGIATTAFFSALAYLAWQTAQGRNSVGDLVLFLLIFQRAQSMGQDLVHQLSNLYEDHLYMGLLLKFLAIRPVIADPAEPAPIPDPIREGIRFHDVGFHYPGCTTPALRHIDLSIAPGQIVALVGTNGSGKTSLIKLLCRLYDPTTGKITLDGVDIRDYGLEDYRRLFSVIFQDYSHYAESAGENIRFGDIESPRDTPAVKSAAIKADADSFIQGLSAGYDTPLTRMFDDGQEISIGQWQKIALARAFMQQSRVIILDEPTSALDPGAEFQLFENFRERIDHRAALIISHRLSTVRMADHIYVMEQGVICESGTHDELIERGGIYCRLFNQQAHHYREVDA</sequence>
<keyword evidence="6 7" id="KW-0472">Membrane</keyword>
<evidence type="ECO:0000256" key="2">
    <source>
        <dbReference type="ARBA" id="ARBA00022692"/>
    </source>
</evidence>
<evidence type="ECO:0000313" key="11">
    <source>
        <dbReference type="Proteomes" id="UP001320168"/>
    </source>
</evidence>
<dbReference type="InterPro" id="IPR039421">
    <property type="entry name" value="Type_1_exporter"/>
</dbReference>
<dbReference type="SUPFAM" id="SSF52540">
    <property type="entry name" value="P-loop containing nucleoside triphosphate hydrolases"/>
    <property type="match status" value="1"/>
</dbReference>
<dbReference type="Proteomes" id="UP001320168">
    <property type="component" value="Unassembled WGS sequence"/>
</dbReference>
<dbReference type="PANTHER" id="PTHR43394">
    <property type="entry name" value="ATP-DEPENDENT PERMEASE MDL1, MITOCHONDRIAL"/>
    <property type="match status" value="1"/>
</dbReference>
<keyword evidence="11" id="KW-1185">Reference proteome</keyword>
<comment type="caution">
    <text evidence="10">The sequence shown here is derived from an EMBL/GenBank/DDBJ whole genome shotgun (WGS) entry which is preliminary data.</text>
</comment>
<name>A0ABS9A0S3_9GAMM</name>
<organism evidence="10 11">
    <name type="scientific">Billgrantia ethanolica</name>
    <dbReference type="NCBI Taxonomy" id="2733486"/>
    <lineage>
        <taxon>Bacteria</taxon>
        <taxon>Pseudomonadati</taxon>
        <taxon>Pseudomonadota</taxon>
        <taxon>Gammaproteobacteria</taxon>
        <taxon>Oceanospirillales</taxon>
        <taxon>Halomonadaceae</taxon>
        <taxon>Billgrantia</taxon>
    </lineage>
</organism>
<dbReference type="SMART" id="SM00382">
    <property type="entry name" value="AAA"/>
    <property type="match status" value="1"/>
</dbReference>
<evidence type="ECO:0000256" key="6">
    <source>
        <dbReference type="ARBA" id="ARBA00023136"/>
    </source>
</evidence>
<accession>A0ABS9A0S3</accession>
<feature type="transmembrane region" description="Helical" evidence="7">
    <location>
        <begin position="252"/>
        <end position="273"/>
    </location>
</feature>
<evidence type="ECO:0000259" key="8">
    <source>
        <dbReference type="PROSITE" id="PS50893"/>
    </source>
</evidence>
<evidence type="ECO:0000313" key="10">
    <source>
        <dbReference type="EMBL" id="MCE8002432.1"/>
    </source>
</evidence>
<feature type="transmembrane region" description="Helical" evidence="7">
    <location>
        <begin position="165"/>
        <end position="184"/>
    </location>
</feature>
<evidence type="ECO:0000256" key="3">
    <source>
        <dbReference type="ARBA" id="ARBA00022741"/>
    </source>
</evidence>
<evidence type="ECO:0000256" key="5">
    <source>
        <dbReference type="ARBA" id="ARBA00022989"/>
    </source>
</evidence>
<dbReference type="EMBL" id="JABFTX010000001">
    <property type="protein sequence ID" value="MCE8002432.1"/>
    <property type="molecule type" value="Genomic_DNA"/>
</dbReference>
<keyword evidence="3" id="KW-0547">Nucleotide-binding</keyword>
<evidence type="ECO:0000256" key="4">
    <source>
        <dbReference type="ARBA" id="ARBA00022840"/>
    </source>
</evidence>
<dbReference type="Pfam" id="PF00005">
    <property type="entry name" value="ABC_tran"/>
    <property type="match status" value="1"/>
</dbReference>
<keyword evidence="4 10" id="KW-0067">ATP-binding</keyword>
<protein>
    <submittedName>
        <fullName evidence="10">ABC transporter ATP-binding protein</fullName>
    </submittedName>
</protein>
<dbReference type="PROSITE" id="PS50893">
    <property type="entry name" value="ABC_TRANSPORTER_2"/>
    <property type="match status" value="1"/>
</dbReference>
<dbReference type="Gene3D" id="1.20.1560.10">
    <property type="entry name" value="ABC transporter type 1, transmembrane domain"/>
    <property type="match status" value="1"/>
</dbReference>
<gene>
    <name evidence="10" type="ORF">HOP53_06235</name>
</gene>
<dbReference type="SUPFAM" id="SSF90123">
    <property type="entry name" value="ABC transporter transmembrane region"/>
    <property type="match status" value="1"/>
</dbReference>
<reference evidence="10 11" key="1">
    <citation type="journal article" date="2021" name="Front. Microbiol.">
        <title>Aerobic Denitrification and Heterotrophic Sulfur Oxidation in the Genus Halomonas Revealed by Six Novel Species Characterizations and Genome-Based Analysis.</title>
        <authorList>
            <person name="Wang L."/>
            <person name="Shao Z."/>
        </authorList>
    </citation>
    <scope>NUCLEOTIDE SEQUENCE [LARGE SCALE GENOMIC DNA]</scope>
    <source>
        <strain evidence="10 11">MCCC 1A11081</strain>
    </source>
</reference>
<feature type="domain" description="ABC transmembrane type-1" evidence="9">
    <location>
        <begin position="20"/>
        <end position="311"/>
    </location>
</feature>